<proteinExistence type="predicted"/>
<dbReference type="AlphaFoldDB" id="X1M659"/>
<organism evidence="1">
    <name type="scientific">marine sediment metagenome</name>
    <dbReference type="NCBI Taxonomy" id="412755"/>
    <lineage>
        <taxon>unclassified sequences</taxon>
        <taxon>metagenomes</taxon>
        <taxon>ecological metagenomes</taxon>
    </lineage>
</organism>
<accession>X1M659</accession>
<evidence type="ECO:0008006" key="2">
    <source>
        <dbReference type="Google" id="ProtNLM"/>
    </source>
</evidence>
<evidence type="ECO:0000313" key="1">
    <source>
        <dbReference type="EMBL" id="GAI10165.1"/>
    </source>
</evidence>
<dbReference type="GO" id="GO:0005829">
    <property type="term" value="C:cytosol"/>
    <property type="evidence" value="ECO:0007669"/>
    <property type="project" value="TreeGrafter"/>
</dbReference>
<dbReference type="EMBL" id="BARV01010269">
    <property type="protein sequence ID" value="GAI10165.1"/>
    <property type="molecule type" value="Genomic_DNA"/>
</dbReference>
<dbReference type="GO" id="GO:0050660">
    <property type="term" value="F:flavin adenine dinucleotide binding"/>
    <property type="evidence" value="ECO:0007669"/>
    <property type="project" value="TreeGrafter"/>
</dbReference>
<dbReference type="PRINTS" id="PR00419">
    <property type="entry name" value="ADXRDTASE"/>
</dbReference>
<dbReference type="PANTHER" id="PTHR21197:SF0">
    <property type="entry name" value="UDP-GALACTOPYRANOSE MUTASE"/>
    <property type="match status" value="1"/>
</dbReference>
<feature type="non-terminal residue" evidence="1">
    <location>
        <position position="188"/>
    </location>
</feature>
<protein>
    <recommendedName>
        <fullName evidence="2">Amine oxidase domain-containing protein</fullName>
    </recommendedName>
</protein>
<gene>
    <name evidence="1" type="ORF">S06H3_19942</name>
</gene>
<dbReference type="Pfam" id="PF13450">
    <property type="entry name" value="NAD_binding_8"/>
    <property type="match status" value="1"/>
</dbReference>
<comment type="caution">
    <text evidence="1">The sequence shown here is derived from an EMBL/GenBank/DDBJ whole genome shotgun (WGS) entry which is preliminary data.</text>
</comment>
<reference evidence="1" key="1">
    <citation type="journal article" date="2014" name="Front. Microbiol.">
        <title>High frequency of phylogenetically diverse reductive dehalogenase-homologous genes in deep subseafloor sedimentary metagenomes.</title>
        <authorList>
            <person name="Kawai M."/>
            <person name="Futagami T."/>
            <person name="Toyoda A."/>
            <person name="Takaki Y."/>
            <person name="Nishi S."/>
            <person name="Hori S."/>
            <person name="Arai W."/>
            <person name="Tsubouchi T."/>
            <person name="Morono Y."/>
            <person name="Uchiyama I."/>
            <person name="Ito T."/>
            <person name="Fujiyama A."/>
            <person name="Inagaki F."/>
            <person name="Takami H."/>
        </authorList>
    </citation>
    <scope>NUCLEOTIDE SEQUENCE</scope>
    <source>
        <strain evidence="1">Expedition CK06-06</strain>
    </source>
</reference>
<sequence>MDRPDVLVLGAGPTGMGAAFELHKAGKSLMIIEKNEEVGGLARTFQFGAFRTDTGPHRFFSQNQYLYDFIEDLLEERWTKVNRLTRFYINGKFFLYPVELKNALLNVGSYKSFKIVFDYFSEKVKKVFVNRDPVSFEEQVVSDFGRALAELNMLNYTEKIWGLPCSEISPDWSKQRSKKTSARNTEIE</sequence>
<dbReference type="SUPFAM" id="SSF51971">
    <property type="entry name" value="Nucleotide-binding domain"/>
    <property type="match status" value="1"/>
</dbReference>
<dbReference type="Gene3D" id="3.50.50.60">
    <property type="entry name" value="FAD/NAD(P)-binding domain"/>
    <property type="match status" value="1"/>
</dbReference>
<name>X1M659_9ZZZZ</name>
<dbReference type="PANTHER" id="PTHR21197">
    <property type="entry name" value="UDP-GALACTOPYRANOSE MUTASE"/>
    <property type="match status" value="1"/>
</dbReference>
<dbReference type="InterPro" id="IPR036188">
    <property type="entry name" value="FAD/NAD-bd_sf"/>
</dbReference>
<dbReference type="GO" id="GO:0008767">
    <property type="term" value="F:UDP-galactopyranose mutase activity"/>
    <property type="evidence" value="ECO:0007669"/>
    <property type="project" value="TreeGrafter"/>
</dbReference>